<gene>
    <name evidence="2" type="ORF">ACFOY7_02315</name>
</gene>
<dbReference type="RefSeq" id="WP_390248999.1">
    <property type="nucleotide sequence ID" value="NZ_JBHSDT010000002.1"/>
</dbReference>
<keyword evidence="1" id="KW-0472">Membrane</keyword>
<sequence length="78" mass="9114">MEDSKLIRDAKLCTRWALGLTFILIILFPSIMFITGYTYSLTFFKGWTLLAVVWLIVAGLYTTIRPLVEYYLERKTDV</sequence>
<dbReference type="EMBL" id="JBHSDT010000002">
    <property type="protein sequence ID" value="MFC4401930.1"/>
    <property type="molecule type" value="Genomic_DNA"/>
</dbReference>
<keyword evidence="1" id="KW-1133">Transmembrane helix</keyword>
<feature type="transmembrane region" description="Helical" evidence="1">
    <location>
        <begin position="12"/>
        <end position="34"/>
    </location>
</feature>
<name>A0ABV8WPZ3_9BACI</name>
<evidence type="ECO:0000313" key="3">
    <source>
        <dbReference type="Proteomes" id="UP001595882"/>
    </source>
</evidence>
<accession>A0ABV8WPZ3</accession>
<comment type="caution">
    <text evidence="2">The sequence shown here is derived from an EMBL/GenBank/DDBJ whole genome shotgun (WGS) entry which is preliminary data.</text>
</comment>
<organism evidence="2 3">
    <name type="scientific">Gracilibacillus xinjiangensis</name>
    <dbReference type="NCBI Taxonomy" id="1193282"/>
    <lineage>
        <taxon>Bacteria</taxon>
        <taxon>Bacillati</taxon>
        <taxon>Bacillota</taxon>
        <taxon>Bacilli</taxon>
        <taxon>Bacillales</taxon>
        <taxon>Bacillaceae</taxon>
        <taxon>Gracilibacillus</taxon>
    </lineage>
</organism>
<feature type="transmembrane region" description="Helical" evidence="1">
    <location>
        <begin position="46"/>
        <end position="64"/>
    </location>
</feature>
<evidence type="ECO:0000313" key="2">
    <source>
        <dbReference type="EMBL" id="MFC4401930.1"/>
    </source>
</evidence>
<keyword evidence="1" id="KW-0812">Transmembrane</keyword>
<proteinExistence type="predicted"/>
<evidence type="ECO:0000256" key="1">
    <source>
        <dbReference type="SAM" id="Phobius"/>
    </source>
</evidence>
<reference evidence="3" key="1">
    <citation type="journal article" date="2019" name="Int. J. Syst. Evol. Microbiol.">
        <title>The Global Catalogue of Microorganisms (GCM) 10K type strain sequencing project: providing services to taxonomists for standard genome sequencing and annotation.</title>
        <authorList>
            <consortium name="The Broad Institute Genomics Platform"/>
            <consortium name="The Broad Institute Genome Sequencing Center for Infectious Disease"/>
            <person name="Wu L."/>
            <person name="Ma J."/>
        </authorList>
    </citation>
    <scope>NUCLEOTIDE SEQUENCE [LARGE SCALE GENOMIC DNA]</scope>
    <source>
        <strain evidence="3">CCUG 37865</strain>
    </source>
</reference>
<dbReference type="Proteomes" id="UP001595882">
    <property type="component" value="Unassembled WGS sequence"/>
</dbReference>
<keyword evidence="3" id="KW-1185">Reference proteome</keyword>
<protein>
    <submittedName>
        <fullName evidence="2">Uncharacterized protein</fullName>
    </submittedName>
</protein>